<evidence type="ECO:0000259" key="9">
    <source>
        <dbReference type="Pfam" id="PF02687"/>
    </source>
</evidence>
<keyword evidence="7 8" id="KW-0472">Membrane</keyword>
<dbReference type="EMBL" id="SHNN01000002">
    <property type="protein sequence ID" value="MCX2981418.1"/>
    <property type="molecule type" value="Genomic_DNA"/>
</dbReference>
<accession>A0ABT3TGH8</accession>
<evidence type="ECO:0000256" key="2">
    <source>
        <dbReference type="ARBA" id="ARBA00005236"/>
    </source>
</evidence>
<dbReference type="RefSeq" id="WP_279245418.1">
    <property type="nucleotide sequence ID" value="NZ_SHNN01000002.1"/>
</dbReference>
<feature type="transmembrane region" description="Helical" evidence="8">
    <location>
        <begin position="319"/>
        <end position="346"/>
    </location>
</feature>
<evidence type="ECO:0000256" key="4">
    <source>
        <dbReference type="ARBA" id="ARBA00022475"/>
    </source>
</evidence>
<feature type="transmembrane region" description="Helical" evidence="8">
    <location>
        <begin position="383"/>
        <end position="403"/>
    </location>
</feature>
<feature type="domain" description="ABC3 transporter permease C-terminal" evidence="9">
    <location>
        <begin position="278"/>
        <end position="410"/>
    </location>
</feature>
<dbReference type="PANTHER" id="PTHR30489:SF0">
    <property type="entry name" value="LIPOPROTEIN-RELEASING SYSTEM TRANSMEMBRANE PROTEIN LOLE"/>
    <property type="match status" value="1"/>
</dbReference>
<dbReference type="Pfam" id="PF12704">
    <property type="entry name" value="MacB_PCD"/>
    <property type="match status" value="1"/>
</dbReference>
<keyword evidence="3" id="KW-0813">Transport</keyword>
<organism evidence="11 12">
    <name type="scientific">Candidatus Litorirhabdus singularis</name>
    <dbReference type="NCBI Taxonomy" id="2518993"/>
    <lineage>
        <taxon>Bacteria</taxon>
        <taxon>Pseudomonadati</taxon>
        <taxon>Pseudomonadota</taxon>
        <taxon>Gammaproteobacteria</taxon>
        <taxon>Cellvibrionales</taxon>
        <taxon>Halieaceae</taxon>
        <taxon>Candidatus Litorirhabdus</taxon>
    </lineage>
</organism>
<keyword evidence="11" id="KW-0449">Lipoprotein</keyword>
<evidence type="ECO:0000256" key="5">
    <source>
        <dbReference type="ARBA" id="ARBA00022692"/>
    </source>
</evidence>
<evidence type="ECO:0000259" key="10">
    <source>
        <dbReference type="Pfam" id="PF12704"/>
    </source>
</evidence>
<dbReference type="InterPro" id="IPR011925">
    <property type="entry name" value="LolCE_TM"/>
</dbReference>
<feature type="transmembrane region" description="Helical" evidence="8">
    <location>
        <begin position="274"/>
        <end position="298"/>
    </location>
</feature>
<feature type="transmembrane region" description="Helical" evidence="8">
    <location>
        <begin position="25"/>
        <end position="51"/>
    </location>
</feature>
<protein>
    <submittedName>
        <fullName evidence="11">Lipoprotein-releasing ABC transporter permease subunit</fullName>
    </submittedName>
</protein>
<evidence type="ECO:0000313" key="11">
    <source>
        <dbReference type="EMBL" id="MCX2981418.1"/>
    </source>
</evidence>
<dbReference type="Proteomes" id="UP001143362">
    <property type="component" value="Unassembled WGS sequence"/>
</dbReference>
<comment type="caution">
    <text evidence="11">The sequence shown here is derived from an EMBL/GenBank/DDBJ whole genome shotgun (WGS) entry which is preliminary data.</text>
</comment>
<gene>
    <name evidence="11" type="ORF">EYC98_11145</name>
</gene>
<dbReference type="InterPro" id="IPR051447">
    <property type="entry name" value="Lipoprotein-release_system"/>
</dbReference>
<sequence length="417" mass="45078">MRFWQRQLPLYIGTRYSFSRQRTRFIGVVSMVSLLGMAIGVASLIVVLSVMNGFGGELRDRILTLVSHAEIRAETGDLEAWSELTDTLQENPSIVGFAPFIETKVLLASQRQVAGAQLVAIDPRLESAVSAVADNMLAGKFSALEEQRYGIVLGSLLARGLGLNLGDSVEVTVPRLTLTPLGAYPRTKRFEVVGVFSVGAQLDSNRAYIALGAGQKLLSLGDAVHGLRLQFADLYAAPRLSRDIAEELGPGFQVRDWEQTQRSLFSAVRMEKTMITVLLMSVVAVAAFNIVSTLTMAITEKRGDIAVLRTMGISARSVMAIFMAQGLVLASVGVAVGALVGVLLALNISEAVALLEQLFGFKVFDPQVYFISNLPADLQWRDVLLIVGSALLLSLLATLVPAWRATRIAPAEVLRYG</sequence>
<keyword evidence="12" id="KW-1185">Reference proteome</keyword>
<evidence type="ECO:0000256" key="8">
    <source>
        <dbReference type="SAM" id="Phobius"/>
    </source>
</evidence>
<keyword evidence="6 8" id="KW-1133">Transmembrane helix</keyword>
<keyword evidence="5 8" id="KW-0812">Transmembrane</keyword>
<reference evidence="11" key="1">
    <citation type="submission" date="2019-02" db="EMBL/GenBank/DDBJ databases">
        <authorList>
            <person name="Li S.-H."/>
        </authorList>
    </citation>
    <scope>NUCLEOTIDE SEQUENCE</scope>
    <source>
        <strain evidence="11">IMCC14734</strain>
    </source>
</reference>
<dbReference type="InterPro" id="IPR025857">
    <property type="entry name" value="MacB_PCD"/>
</dbReference>
<comment type="subcellular location">
    <subcellularLocation>
        <location evidence="1">Cell membrane</location>
        <topology evidence="1">Multi-pass membrane protein</topology>
    </subcellularLocation>
</comment>
<comment type="similarity">
    <text evidence="2">Belongs to the ABC-4 integral membrane protein family. LolC/E subfamily.</text>
</comment>
<evidence type="ECO:0000256" key="6">
    <source>
        <dbReference type="ARBA" id="ARBA00022989"/>
    </source>
</evidence>
<evidence type="ECO:0000256" key="1">
    <source>
        <dbReference type="ARBA" id="ARBA00004651"/>
    </source>
</evidence>
<keyword evidence="4" id="KW-1003">Cell membrane</keyword>
<dbReference type="PANTHER" id="PTHR30489">
    <property type="entry name" value="LIPOPROTEIN-RELEASING SYSTEM TRANSMEMBRANE PROTEIN LOLE"/>
    <property type="match status" value="1"/>
</dbReference>
<evidence type="ECO:0000256" key="3">
    <source>
        <dbReference type="ARBA" id="ARBA00022448"/>
    </source>
</evidence>
<evidence type="ECO:0000256" key="7">
    <source>
        <dbReference type="ARBA" id="ARBA00023136"/>
    </source>
</evidence>
<dbReference type="InterPro" id="IPR003838">
    <property type="entry name" value="ABC3_permease_C"/>
</dbReference>
<dbReference type="Pfam" id="PF02687">
    <property type="entry name" value="FtsX"/>
    <property type="match status" value="1"/>
</dbReference>
<name>A0ABT3TGH8_9GAMM</name>
<proteinExistence type="inferred from homology"/>
<feature type="domain" description="MacB-like periplasmic core" evidence="10">
    <location>
        <begin position="30"/>
        <end position="236"/>
    </location>
</feature>
<evidence type="ECO:0000313" key="12">
    <source>
        <dbReference type="Proteomes" id="UP001143362"/>
    </source>
</evidence>
<dbReference type="NCBIfam" id="TIGR02212">
    <property type="entry name" value="lolCE"/>
    <property type="match status" value="1"/>
</dbReference>